<gene>
    <name evidence="5" type="ORF">GCM10011509_32590</name>
</gene>
<dbReference type="PIRSF" id="PIRSF001227">
    <property type="entry name" value="Pen_acylase"/>
    <property type="match status" value="1"/>
</dbReference>
<dbReference type="Pfam" id="PF01804">
    <property type="entry name" value="Penicil_amidase"/>
    <property type="match status" value="1"/>
</dbReference>
<dbReference type="PANTHER" id="PTHR34218:SF4">
    <property type="entry name" value="ACYL-HOMOSERINE LACTONE ACYLASE QUIP"/>
    <property type="match status" value="1"/>
</dbReference>
<dbReference type="InterPro" id="IPR043147">
    <property type="entry name" value="Penicillin_amidase_A-knob"/>
</dbReference>
<protein>
    <submittedName>
        <fullName evidence="5">Penicillin amidase</fullName>
    </submittedName>
</protein>
<evidence type="ECO:0000256" key="4">
    <source>
        <dbReference type="SAM" id="MobiDB-lite"/>
    </source>
</evidence>
<dbReference type="Proteomes" id="UP000662111">
    <property type="component" value="Unassembled WGS sequence"/>
</dbReference>
<dbReference type="RefSeq" id="WP_029202700.1">
    <property type="nucleotide sequence ID" value="NZ_BMLB01000007.1"/>
</dbReference>
<evidence type="ECO:0000313" key="6">
    <source>
        <dbReference type="Proteomes" id="UP000662111"/>
    </source>
</evidence>
<dbReference type="InterPro" id="IPR014395">
    <property type="entry name" value="Pen/GL7ACA/AHL_acylase"/>
</dbReference>
<evidence type="ECO:0000256" key="3">
    <source>
        <dbReference type="ARBA" id="ARBA00023145"/>
    </source>
</evidence>
<dbReference type="InterPro" id="IPR002692">
    <property type="entry name" value="S45"/>
</dbReference>
<sequence>MSRPVWQRVAVPLVAILVVVAVATAVLGVGLTRRAFPQTTGDIEIPGLTGQVDVVRDALGVAHIYADTPEDLFRAQGFVAAQDRFFQMDLRRHVVNGRLAELVGEGGVETDRVIRTMGWRRVAEQELPLLDPTARGYLQAYTAGVNAYIEQHGSASRMGLEYAVLARSAPGYQVEPWDPVDSLAWLKAMAWDLRGNYTEELARGRLVGQVSLAQLDELYPDYPLDSHPPILSPDEWAPQRSAPADGANARGGTSGTPGADSGDPADRARRGEPAAPPGPVSDRTHHWLARAGVQEAFESTGVALGAVPDLMGSGEGIGSNSWVVAGQHTATGSPMLANDPHLGVSQPGIWLQAGLHCREVTESCPFDVSGFTFAGFPGVIIGHNASIAWGITNLDPDVTDFYLEDVRGDRVLRGDDYVPLDVHTETIKVAGGEDQTLTVRASSHGPIMSDVVEAVGDLGQGAPLGGVRTSNDYEVALAWTALQPGRTAEAVFAINAATDWESFRDGARHFAVPSQNLLYADTEGNIGYQAPGQVPLRRSATHGTPPGYLPAPGWDEAYAWQGFVDFEDLPSVLNPEDGVIVAANQAVVRGSTPFLTSEPDKGYRSTRILDLLTEQIEAGTPITVDAMTQLQLDDHNAFAEVLVPYLLRIDLGNDFYTEAQELLREWDLTAPAGGDQSAAAAYFYAVYDNLLEMVFDDELPPDLGATGNSRSMLLVEELLRSPDSAWWDDRRTPGVLESRDEVIRTAMIQARNDLTSTLSKDPADWSWGQLHQVTLEHEVLSGDAVPDVVSGIFGQQPIPVGGGSALVNAFNWDASADTFAVTAGPSMRMVVDLADLDASRWVNQTGTSGHPFHPNWKDQTQAWVDGQTYPWAFTGAAVEEAAESSLTLVPDSSPG</sequence>
<dbReference type="Gene3D" id="2.30.120.10">
    <property type="match status" value="1"/>
</dbReference>
<dbReference type="SUPFAM" id="SSF56235">
    <property type="entry name" value="N-terminal nucleophile aminohydrolases (Ntn hydrolases)"/>
    <property type="match status" value="1"/>
</dbReference>
<feature type="region of interest" description="Disordered" evidence="4">
    <location>
        <begin position="224"/>
        <end position="283"/>
    </location>
</feature>
<dbReference type="EMBL" id="BMLB01000007">
    <property type="protein sequence ID" value="GGK81627.1"/>
    <property type="molecule type" value="Genomic_DNA"/>
</dbReference>
<reference evidence="6" key="1">
    <citation type="journal article" date="2019" name="Int. J. Syst. Evol. Microbiol.">
        <title>The Global Catalogue of Microorganisms (GCM) 10K type strain sequencing project: providing services to taxonomists for standard genome sequencing and annotation.</title>
        <authorList>
            <consortium name="The Broad Institute Genomics Platform"/>
            <consortium name="The Broad Institute Genome Sequencing Center for Infectious Disease"/>
            <person name="Wu L."/>
            <person name="Ma J."/>
        </authorList>
    </citation>
    <scope>NUCLEOTIDE SEQUENCE [LARGE SCALE GENOMIC DNA]</scope>
    <source>
        <strain evidence="6">CGMCC 1.5362</strain>
    </source>
</reference>
<name>A0ABQ2FCN3_9MICO</name>
<dbReference type="Gene3D" id="3.60.20.10">
    <property type="entry name" value="Glutamine Phosphoribosylpyrophosphate, subunit 1, domain 1"/>
    <property type="match status" value="1"/>
</dbReference>
<comment type="similarity">
    <text evidence="1">Belongs to the peptidase S45 family.</text>
</comment>
<dbReference type="PANTHER" id="PTHR34218">
    <property type="entry name" value="PEPTIDASE S45 PENICILLIN AMIDASE"/>
    <property type="match status" value="1"/>
</dbReference>
<evidence type="ECO:0000256" key="2">
    <source>
        <dbReference type="ARBA" id="ARBA00022801"/>
    </source>
</evidence>
<keyword evidence="6" id="KW-1185">Reference proteome</keyword>
<organism evidence="5 6">
    <name type="scientific">Ornithinimicrobium pekingense</name>
    <dbReference type="NCBI Taxonomy" id="384677"/>
    <lineage>
        <taxon>Bacteria</taxon>
        <taxon>Bacillati</taxon>
        <taxon>Actinomycetota</taxon>
        <taxon>Actinomycetes</taxon>
        <taxon>Micrococcales</taxon>
        <taxon>Ornithinimicrobiaceae</taxon>
        <taxon>Ornithinimicrobium</taxon>
    </lineage>
</organism>
<dbReference type="InterPro" id="IPR043146">
    <property type="entry name" value="Penicillin_amidase_N_B-knob"/>
</dbReference>
<keyword evidence="3" id="KW-0865">Zymogen</keyword>
<dbReference type="InterPro" id="IPR023343">
    <property type="entry name" value="Penicillin_amidase_dom1"/>
</dbReference>
<dbReference type="Gene3D" id="1.10.1400.10">
    <property type="match status" value="1"/>
</dbReference>
<dbReference type="InterPro" id="IPR029055">
    <property type="entry name" value="Ntn_hydrolases_N"/>
</dbReference>
<dbReference type="CDD" id="cd03747">
    <property type="entry name" value="Ntn_PGA_like"/>
    <property type="match status" value="1"/>
</dbReference>
<proteinExistence type="inferred from homology"/>
<comment type="caution">
    <text evidence="5">The sequence shown here is derived from an EMBL/GenBank/DDBJ whole genome shotgun (WGS) entry which is preliminary data.</text>
</comment>
<keyword evidence="2" id="KW-0378">Hydrolase</keyword>
<dbReference type="Gene3D" id="1.10.439.10">
    <property type="entry name" value="Penicillin Amidohydrolase, domain 1"/>
    <property type="match status" value="1"/>
</dbReference>
<evidence type="ECO:0000313" key="5">
    <source>
        <dbReference type="EMBL" id="GGK81627.1"/>
    </source>
</evidence>
<evidence type="ECO:0000256" key="1">
    <source>
        <dbReference type="ARBA" id="ARBA00006586"/>
    </source>
</evidence>
<accession>A0ABQ2FCN3</accession>